<reference evidence="1" key="1">
    <citation type="journal article" date="2021" name="PeerJ">
        <title>Extensive microbial diversity within the chicken gut microbiome revealed by metagenomics and culture.</title>
        <authorList>
            <person name="Gilroy R."/>
            <person name="Ravi A."/>
            <person name="Getino M."/>
            <person name="Pursley I."/>
            <person name="Horton D.L."/>
            <person name="Alikhan N.F."/>
            <person name="Baker D."/>
            <person name="Gharbi K."/>
            <person name="Hall N."/>
            <person name="Watson M."/>
            <person name="Adriaenssens E.M."/>
            <person name="Foster-Nyarko E."/>
            <person name="Jarju S."/>
            <person name="Secka A."/>
            <person name="Antonio M."/>
            <person name="Oren A."/>
            <person name="Chaudhuri R.R."/>
            <person name="La Ragione R."/>
            <person name="Hildebrand F."/>
            <person name="Pallen M.J."/>
        </authorList>
    </citation>
    <scope>NUCLEOTIDE SEQUENCE</scope>
    <source>
        <strain evidence="1">A6-441</strain>
    </source>
</reference>
<comment type="caution">
    <text evidence="1">The sequence shown here is derived from an EMBL/GenBank/DDBJ whole genome shotgun (WGS) entry which is preliminary data.</text>
</comment>
<dbReference type="CDD" id="cd00565">
    <property type="entry name" value="Ubl_ThiS"/>
    <property type="match status" value="1"/>
</dbReference>
<dbReference type="Proteomes" id="UP000724657">
    <property type="component" value="Unassembled WGS sequence"/>
</dbReference>
<reference evidence="1" key="2">
    <citation type="submission" date="2021-04" db="EMBL/GenBank/DDBJ databases">
        <authorList>
            <person name="Gilroy R."/>
        </authorList>
    </citation>
    <scope>NUCLEOTIDE SEQUENCE</scope>
    <source>
        <strain evidence="1">A6-441</strain>
    </source>
</reference>
<gene>
    <name evidence="1" type="primary">thiS</name>
    <name evidence="1" type="ORF">IAA47_08825</name>
</gene>
<proteinExistence type="predicted"/>
<evidence type="ECO:0000313" key="1">
    <source>
        <dbReference type="EMBL" id="MBU3843064.1"/>
    </source>
</evidence>
<dbReference type="Gene3D" id="3.10.20.30">
    <property type="match status" value="1"/>
</dbReference>
<dbReference type="PANTHER" id="PTHR34472:SF1">
    <property type="entry name" value="SULFUR CARRIER PROTEIN THIS"/>
    <property type="match status" value="1"/>
</dbReference>
<dbReference type="SUPFAM" id="SSF54285">
    <property type="entry name" value="MoaD/ThiS"/>
    <property type="match status" value="1"/>
</dbReference>
<dbReference type="InterPro" id="IPR012675">
    <property type="entry name" value="Beta-grasp_dom_sf"/>
</dbReference>
<accession>A0A9E2L139</accession>
<protein>
    <submittedName>
        <fullName evidence="1">Sulfur carrier protein ThiS</fullName>
    </submittedName>
</protein>
<sequence length="71" mass="8208">MEIILNGEKYILAEENLTIDEFLAKLSREWKIDLSEAVILINDEIVKKSEWKTQKLANNYHLEILSFVSGG</sequence>
<organism evidence="1 2">
    <name type="scientific">Candidatus Fusobacterium pullicola</name>
    <dbReference type="NCBI Taxonomy" id="2838601"/>
    <lineage>
        <taxon>Bacteria</taxon>
        <taxon>Fusobacteriati</taxon>
        <taxon>Fusobacteriota</taxon>
        <taxon>Fusobacteriia</taxon>
        <taxon>Fusobacteriales</taxon>
        <taxon>Fusobacteriaceae</taxon>
        <taxon>Fusobacterium</taxon>
    </lineage>
</organism>
<dbReference type="InterPro" id="IPR003749">
    <property type="entry name" value="ThiS/MoaD-like"/>
</dbReference>
<evidence type="ECO:0000313" key="2">
    <source>
        <dbReference type="Proteomes" id="UP000724657"/>
    </source>
</evidence>
<name>A0A9E2L139_9FUSO</name>
<dbReference type="PANTHER" id="PTHR34472">
    <property type="entry name" value="SULFUR CARRIER PROTEIN THIS"/>
    <property type="match status" value="1"/>
</dbReference>
<dbReference type="EMBL" id="JAHLFN010000076">
    <property type="protein sequence ID" value="MBU3843064.1"/>
    <property type="molecule type" value="Genomic_DNA"/>
</dbReference>
<dbReference type="NCBIfam" id="TIGR01683">
    <property type="entry name" value="thiS"/>
    <property type="match status" value="1"/>
</dbReference>
<dbReference type="InterPro" id="IPR016155">
    <property type="entry name" value="Mopterin_synth/thiamin_S_b"/>
</dbReference>
<dbReference type="InterPro" id="IPR010035">
    <property type="entry name" value="Thi_S"/>
</dbReference>
<dbReference type="AlphaFoldDB" id="A0A9E2L139"/>
<dbReference type="Pfam" id="PF02597">
    <property type="entry name" value="ThiS"/>
    <property type="match status" value="1"/>
</dbReference>